<dbReference type="PRINTS" id="PR00420">
    <property type="entry name" value="RNGMNOXGNASE"/>
</dbReference>
<reference evidence="6 7" key="1">
    <citation type="submission" date="2024-02" db="EMBL/GenBank/DDBJ databases">
        <title>De novo assembly and annotation of 12 fungi associated with fruit tree decline syndrome in Ontario, Canada.</title>
        <authorList>
            <person name="Sulman M."/>
            <person name="Ellouze W."/>
            <person name="Ilyukhin E."/>
        </authorList>
    </citation>
    <scope>NUCLEOTIDE SEQUENCE [LARGE SCALE GENOMIC DNA]</scope>
    <source>
        <strain evidence="6 7">M97-236</strain>
    </source>
</reference>
<dbReference type="Pfam" id="PF21274">
    <property type="entry name" value="Rng_hyd_C"/>
    <property type="match status" value="1"/>
</dbReference>
<evidence type="ECO:0000256" key="1">
    <source>
        <dbReference type="ARBA" id="ARBA00022630"/>
    </source>
</evidence>
<dbReference type="InterPro" id="IPR002938">
    <property type="entry name" value="FAD-bd"/>
</dbReference>
<keyword evidence="2" id="KW-0274">FAD</keyword>
<dbReference type="InterPro" id="IPR036188">
    <property type="entry name" value="FAD/NAD-bd_sf"/>
</dbReference>
<dbReference type="Gene3D" id="3.30.9.10">
    <property type="entry name" value="D-Amino Acid Oxidase, subunit A, domain 2"/>
    <property type="match status" value="1"/>
</dbReference>
<dbReference type="SUPFAM" id="SSF51905">
    <property type="entry name" value="FAD/NAD(P)-binding domain"/>
    <property type="match status" value="1"/>
</dbReference>
<keyword evidence="7" id="KW-1185">Reference proteome</keyword>
<evidence type="ECO:0000256" key="4">
    <source>
        <dbReference type="SAM" id="MobiDB-lite"/>
    </source>
</evidence>
<dbReference type="EMBL" id="JAKIXB020000010">
    <property type="protein sequence ID" value="KAL1604451.1"/>
    <property type="molecule type" value="Genomic_DNA"/>
</dbReference>
<dbReference type="Gene3D" id="3.50.50.60">
    <property type="entry name" value="FAD/NAD(P)-binding domain"/>
    <property type="match status" value="1"/>
</dbReference>
<dbReference type="Pfam" id="PF01494">
    <property type="entry name" value="FAD_binding_3"/>
    <property type="match status" value="1"/>
</dbReference>
<comment type="caution">
    <text evidence="6">The sequence shown here is derived from an EMBL/GenBank/DDBJ whole genome shotgun (WGS) entry which is preliminary data.</text>
</comment>
<accession>A0ABR3RJ20</accession>
<evidence type="ECO:0000256" key="3">
    <source>
        <dbReference type="ARBA" id="ARBA00023002"/>
    </source>
</evidence>
<evidence type="ECO:0000259" key="5">
    <source>
        <dbReference type="Pfam" id="PF01494"/>
    </source>
</evidence>
<feature type="region of interest" description="Disordered" evidence="4">
    <location>
        <begin position="472"/>
        <end position="492"/>
    </location>
</feature>
<dbReference type="Proteomes" id="UP001521222">
    <property type="component" value="Unassembled WGS sequence"/>
</dbReference>
<keyword evidence="1" id="KW-0285">Flavoprotein</keyword>
<feature type="compositionally biased region" description="Basic and acidic residues" evidence="4">
    <location>
        <begin position="480"/>
        <end position="490"/>
    </location>
</feature>
<name>A0ABR3RJ20_9PLEO</name>
<protein>
    <recommendedName>
        <fullName evidence="5">FAD-binding domain-containing protein</fullName>
    </recommendedName>
</protein>
<dbReference type="Gene3D" id="3.40.30.120">
    <property type="match status" value="1"/>
</dbReference>
<dbReference type="InterPro" id="IPR050641">
    <property type="entry name" value="RIFMO-like"/>
</dbReference>
<organism evidence="6 7">
    <name type="scientific">Nothophoma quercina</name>
    <dbReference type="NCBI Taxonomy" id="749835"/>
    <lineage>
        <taxon>Eukaryota</taxon>
        <taxon>Fungi</taxon>
        <taxon>Dikarya</taxon>
        <taxon>Ascomycota</taxon>
        <taxon>Pezizomycotina</taxon>
        <taxon>Dothideomycetes</taxon>
        <taxon>Pleosporomycetidae</taxon>
        <taxon>Pleosporales</taxon>
        <taxon>Pleosporineae</taxon>
        <taxon>Didymellaceae</taxon>
        <taxon>Nothophoma</taxon>
    </lineage>
</organism>
<sequence>MDSLSAYAATNSAPTSKSNHILETDLLIVGAGPAGASLSCFLARYGLKGLTISSASGTSPEPRAHITNSAALECLRDLDPCVYDECIRLGNGGDLIKNYRWCETMAGDEYARIPSWGLHGSRKSDFETASPCCYVDLPQSLLEPVLIKWATAHGWMVRWNTELVEFEEEKGGDHTGRILARVVDQITGHEYFIRTRFLFGADGGRSRLAKRLGLPFTSMPGGSLAYNVRVRADLGRLMPYREGNLHMVLRLDKDYPFVCVARMIKPWTEWMFVFFPKGPCVTIPKYTAEEWKGIASDLIGDAEIAVEVLHVASWMINETSADVISKGNVFCLGDAIHRHPPTLGLGSNTGIQDSFNLSWKVALVLQDLAPSSLLDTYNTERQPVASKLVLDSNDTLRSYTEVWLALGLQPRGASDEDRKHAKDLMKRNSLAGKEARKFLREKVRNLQSESQALGTAMNQLYISSAIHAGDEKSAYQPGAREQKDPHRFHDPSTYPGRRLPHVWLGSRVPGKMVSTLDVAGKGGFTLLTGIGGDGWRKAAEVVRSRLGVKVKVVGIGIGLEWEDVYLEWEEKLEGTALISHPPMIRSPRFWNGAQKPFCLIKTMNISYADDLILAIRKLAKKNGA</sequence>
<feature type="domain" description="FAD-binding" evidence="5">
    <location>
        <begin position="23"/>
        <end position="389"/>
    </location>
</feature>
<keyword evidence="3" id="KW-0560">Oxidoreductase</keyword>
<evidence type="ECO:0000313" key="7">
    <source>
        <dbReference type="Proteomes" id="UP001521222"/>
    </source>
</evidence>
<evidence type="ECO:0000256" key="2">
    <source>
        <dbReference type="ARBA" id="ARBA00022827"/>
    </source>
</evidence>
<evidence type="ECO:0000313" key="6">
    <source>
        <dbReference type="EMBL" id="KAL1604451.1"/>
    </source>
</evidence>
<gene>
    <name evidence="6" type="ORF">SLS59_003643</name>
</gene>
<proteinExistence type="predicted"/>
<dbReference type="PANTHER" id="PTHR43004:SF8">
    <property type="entry name" value="FAD-BINDING DOMAIN-CONTAINING PROTEIN-RELATED"/>
    <property type="match status" value="1"/>
</dbReference>
<dbReference type="PANTHER" id="PTHR43004">
    <property type="entry name" value="TRK SYSTEM POTASSIUM UPTAKE PROTEIN"/>
    <property type="match status" value="1"/>
</dbReference>